<feature type="transmembrane region" description="Helical" evidence="9">
    <location>
        <begin position="75"/>
        <end position="99"/>
    </location>
</feature>
<keyword evidence="8 9" id="KW-0472">Membrane</keyword>
<dbReference type="RefSeq" id="WP_054086305.1">
    <property type="nucleotide sequence ID" value="NZ_LGLN01000056.1"/>
</dbReference>
<feature type="transmembrane region" description="Helical" evidence="9">
    <location>
        <begin position="202"/>
        <end position="227"/>
    </location>
</feature>
<feature type="domain" description="ABC transmembrane type-1" evidence="11">
    <location>
        <begin position="71"/>
        <end position="284"/>
    </location>
</feature>
<feature type="transmembrane region" description="Helical" evidence="9">
    <location>
        <begin position="12"/>
        <end position="36"/>
    </location>
</feature>
<dbReference type="PATRIC" id="fig|81035.3.peg.1459"/>
<dbReference type="InterPro" id="IPR035906">
    <property type="entry name" value="MetI-like_sf"/>
</dbReference>
<evidence type="ECO:0000313" key="12">
    <source>
        <dbReference type="EMBL" id="KPC29995.1"/>
    </source>
</evidence>
<gene>
    <name evidence="10" type="primary">ugpE</name>
    <name evidence="12" type="ORF">ABJ99_1374</name>
</gene>
<dbReference type="PROSITE" id="PS50928">
    <property type="entry name" value="ABC_TM1"/>
    <property type="match status" value="1"/>
</dbReference>
<feature type="transmembrane region" description="Helical" evidence="9">
    <location>
        <begin position="106"/>
        <end position="124"/>
    </location>
</feature>
<reference evidence="12 13" key="2">
    <citation type="submission" date="2015-10" db="EMBL/GenBank/DDBJ databases">
        <title>Comparative genomics and high-throughput reverse genetic screens identify a new phytobacterial MAMP and an Arabidopsis receptor required for immune elicitation.</title>
        <authorList>
            <person name="Mott G.A."/>
            <person name="Thakur S."/>
            <person name="Wang P.W."/>
            <person name="Desveaux D."/>
            <person name="Guttman D.S."/>
        </authorList>
    </citation>
    <scope>NUCLEOTIDE SEQUENCE [LARGE SCALE GENOMIC DNA]</scope>
    <source>
        <strain evidence="12 13">0788_9</strain>
    </source>
</reference>
<comment type="function">
    <text evidence="10">Part of the ABC transporter complex UgpBAEC involved in sn-glycerol-3-phosphate (G3P) import. Probably responsible for the translocation of the substrate across the membrane.</text>
</comment>
<dbReference type="SUPFAM" id="SSF161098">
    <property type="entry name" value="MetI-like"/>
    <property type="match status" value="1"/>
</dbReference>
<evidence type="ECO:0000256" key="7">
    <source>
        <dbReference type="ARBA" id="ARBA00022989"/>
    </source>
</evidence>
<keyword evidence="10" id="KW-0997">Cell inner membrane</keyword>
<keyword evidence="5 10" id="KW-1003">Cell membrane</keyword>
<proteinExistence type="inferred from homology"/>
<evidence type="ECO:0000256" key="4">
    <source>
        <dbReference type="ARBA" id="ARBA00022448"/>
    </source>
</evidence>
<dbReference type="GO" id="GO:0055085">
    <property type="term" value="P:transmembrane transport"/>
    <property type="evidence" value="ECO:0007669"/>
    <property type="project" value="InterPro"/>
</dbReference>
<name>A0A0N0GF53_PSESX</name>
<reference evidence="12 13" key="1">
    <citation type="submission" date="2015-07" db="EMBL/GenBank/DDBJ databases">
        <authorList>
            <person name="Noorani M."/>
        </authorList>
    </citation>
    <scope>NUCLEOTIDE SEQUENCE [LARGE SCALE GENOMIC DNA]</scope>
    <source>
        <strain evidence="12 13">0788_9</strain>
    </source>
</reference>
<dbReference type="InterPro" id="IPR000515">
    <property type="entry name" value="MetI-like"/>
</dbReference>
<accession>A0A0N0GF53</accession>
<feature type="transmembrane region" description="Helical" evidence="9">
    <location>
        <begin position="263"/>
        <end position="284"/>
    </location>
</feature>
<evidence type="ECO:0000256" key="10">
    <source>
        <dbReference type="RuleBase" id="RU363056"/>
    </source>
</evidence>
<keyword evidence="6 9" id="KW-0812">Transmembrane</keyword>
<dbReference type="EMBL" id="LGLN01000056">
    <property type="protein sequence ID" value="KPC29995.1"/>
    <property type="molecule type" value="Genomic_DNA"/>
</dbReference>
<comment type="subunit">
    <text evidence="2 10">The complex is composed of two ATP-binding proteins (UgpC), two transmembrane proteins (UgpA and UgpE) and a solute-binding protein (UgpB).</text>
</comment>
<evidence type="ECO:0000256" key="2">
    <source>
        <dbReference type="ARBA" id="ARBA00011557"/>
    </source>
</evidence>
<dbReference type="Pfam" id="PF00528">
    <property type="entry name" value="BPD_transp_1"/>
    <property type="match status" value="1"/>
</dbReference>
<evidence type="ECO:0000256" key="1">
    <source>
        <dbReference type="ARBA" id="ARBA00004651"/>
    </source>
</evidence>
<comment type="caution">
    <text evidence="12">The sequence shown here is derived from an EMBL/GenBank/DDBJ whole genome shotgun (WGS) entry which is preliminary data.</text>
</comment>
<dbReference type="Proteomes" id="UP000037891">
    <property type="component" value="Unassembled WGS sequence"/>
</dbReference>
<dbReference type="CDD" id="cd06261">
    <property type="entry name" value="TM_PBP2"/>
    <property type="match status" value="1"/>
</dbReference>
<keyword evidence="4 9" id="KW-0813">Transport</keyword>
<evidence type="ECO:0000256" key="6">
    <source>
        <dbReference type="ARBA" id="ARBA00022692"/>
    </source>
</evidence>
<comment type="subcellular location">
    <subcellularLocation>
        <location evidence="10">Cell inner membrane</location>
        <topology evidence="10">Multi-pass membrane protein</topology>
    </subcellularLocation>
    <subcellularLocation>
        <location evidence="1 9">Cell membrane</location>
        <topology evidence="1 9">Multi-pass membrane protein</topology>
    </subcellularLocation>
</comment>
<evidence type="ECO:0000313" key="13">
    <source>
        <dbReference type="Proteomes" id="UP000037891"/>
    </source>
</evidence>
<protein>
    <recommendedName>
        <fullName evidence="3 10">sn-glycerol-3-phosphate transport system permease protein UgpE</fullName>
    </recommendedName>
</protein>
<keyword evidence="7 9" id="KW-1133">Transmembrane helix</keyword>
<evidence type="ECO:0000256" key="3">
    <source>
        <dbReference type="ARBA" id="ARBA00020515"/>
    </source>
</evidence>
<feature type="transmembrane region" description="Helical" evidence="9">
    <location>
        <begin position="163"/>
        <end position="181"/>
    </location>
</feature>
<dbReference type="PANTHER" id="PTHR43744:SF8">
    <property type="entry name" value="SN-GLYCEROL-3-PHOSPHATE TRANSPORT SYSTEM PERMEASE PROTEIN UGPE"/>
    <property type="match status" value="1"/>
</dbReference>
<sequence length="297" mass="32542">MIEHNRLFNAGAYLLLTLGLIFALGPLYMAVCSATVSNSQLFSQGLAMIPGDQLLANLQQVTRRLDLLRLLGNSLLVATLVVIGKLTLSALTAFAVVYFRSRFTSVIFFAVLGALLLPLEVRIIPTYAVASDLFGPVRTVLQWLGIQWLPIPTINLLDSYPGLALPLIASATGTFLFRQFYQTLPAELVEAARMDGAGPWRFFVDILLPLSKTNFAALGTLVFIGAWKDYLWPLVATNREGMRTLVLGVATFLPTDATQIPEWNLLMTAAVVSMLPPVLVIAFMQRWFVKGLIGVGK</sequence>
<dbReference type="GO" id="GO:0005886">
    <property type="term" value="C:plasma membrane"/>
    <property type="evidence" value="ECO:0007669"/>
    <property type="project" value="UniProtKB-SubCell"/>
</dbReference>
<evidence type="ECO:0000256" key="5">
    <source>
        <dbReference type="ARBA" id="ARBA00022475"/>
    </source>
</evidence>
<dbReference type="PANTHER" id="PTHR43744">
    <property type="entry name" value="ABC TRANSPORTER PERMEASE PROTEIN MG189-RELATED-RELATED"/>
    <property type="match status" value="1"/>
</dbReference>
<organism evidence="12 13">
    <name type="scientific">Pseudomonas syringae pv. cilantro</name>
    <dbReference type="NCBI Taxonomy" id="81035"/>
    <lineage>
        <taxon>Bacteria</taxon>
        <taxon>Pseudomonadati</taxon>
        <taxon>Pseudomonadota</taxon>
        <taxon>Gammaproteobacteria</taxon>
        <taxon>Pseudomonadales</taxon>
        <taxon>Pseudomonadaceae</taxon>
        <taxon>Pseudomonas</taxon>
        <taxon>Pseudomonas syringae</taxon>
    </lineage>
</organism>
<comment type="similarity">
    <text evidence="9">Belongs to the binding-protein-dependent transport system permease family.</text>
</comment>
<evidence type="ECO:0000256" key="9">
    <source>
        <dbReference type="RuleBase" id="RU363032"/>
    </source>
</evidence>
<evidence type="ECO:0000256" key="8">
    <source>
        <dbReference type="ARBA" id="ARBA00023136"/>
    </source>
</evidence>
<dbReference type="AlphaFoldDB" id="A0A0N0GF53"/>
<dbReference type="Gene3D" id="1.10.3720.10">
    <property type="entry name" value="MetI-like"/>
    <property type="match status" value="1"/>
</dbReference>
<evidence type="ECO:0000259" key="11">
    <source>
        <dbReference type="PROSITE" id="PS50928"/>
    </source>
</evidence>